<organism evidence="1 2">
    <name type="scientific">Entomophthora muscae</name>
    <dbReference type="NCBI Taxonomy" id="34485"/>
    <lineage>
        <taxon>Eukaryota</taxon>
        <taxon>Fungi</taxon>
        <taxon>Fungi incertae sedis</taxon>
        <taxon>Zoopagomycota</taxon>
        <taxon>Entomophthoromycotina</taxon>
        <taxon>Entomophthoromycetes</taxon>
        <taxon>Entomophthorales</taxon>
        <taxon>Entomophthoraceae</taxon>
        <taxon>Entomophthora</taxon>
    </lineage>
</organism>
<accession>A0ACC2SGN0</accession>
<protein>
    <submittedName>
        <fullName evidence="1">Uncharacterized protein</fullName>
    </submittedName>
</protein>
<dbReference type="EMBL" id="QTSX02005067">
    <property type="protein sequence ID" value="KAJ9061453.1"/>
    <property type="molecule type" value="Genomic_DNA"/>
</dbReference>
<comment type="caution">
    <text evidence="1">The sequence shown here is derived from an EMBL/GenBank/DDBJ whole genome shotgun (WGS) entry which is preliminary data.</text>
</comment>
<reference evidence="1" key="1">
    <citation type="submission" date="2022-04" db="EMBL/GenBank/DDBJ databases">
        <title>Genome of the entomopathogenic fungus Entomophthora muscae.</title>
        <authorList>
            <person name="Elya C."/>
            <person name="Lovett B.R."/>
            <person name="Lee E."/>
            <person name="Macias A.M."/>
            <person name="Hajek A.E."/>
            <person name="De Bivort B.L."/>
            <person name="Kasson M.T."/>
            <person name="De Fine Licht H.H."/>
            <person name="Stajich J.E."/>
        </authorList>
    </citation>
    <scope>NUCLEOTIDE SEQUENCE</scope>
    <source>
        <strain evidence="1">Berkeley</strain>
    </source>
</reference>
<proteinExistence type="predicted"/>
<evidence type="ECO:0000313" key="1">
    <source>
        <dbReference type="EMBL" id="KAJ9061453.1"/>
    </source>
</evidence>
<keyword evidence="2" id="KW-1185">Reference proteome</keyword>
<name>A0ACC2SGN0_9FUNG</name>
<sequence>MLTKEHKLAIRQWITQHCHLELANVQAMVKSTFGVEASISFYYHLLKKMCFSLKKLGVSSYNWNGPTNIETQKNYAEAYTAVTVHMFGGLQVGLMLAKQKFGCLLQVEA</sequence>
<gene>
    <name evidence="1" type="ORF">DSO57_1020555</name>
</gene>
<dbReference type="Proteomes" id="UP001165960">
    <property type="component" value="Unassembled WGS sequence"/>
</dbReference>
<evidence type="ECO:0000313" key="2">
    <source>
        <dbReference type="Proteomes" id="UP001165960"/>
    </source>
</evidence>